<gene>
    <name evidence="1" type="ORF">EYZ11_013558</name>
</gene>
<dbReference type="VEuPathDB" id="FungiDB:EYZ11_013558"/>
<proteinExistence type="predicted"/>
<evidence type="ECO:0000313" key="1">
    <source>
        <dbReference type="EMBL" id="THC86995.1"/>
    </source>
</evidence>
<accession>A0A4S3IXM1</accession>
<comment type="caution">
    <text evidence="1">The sequence shown here is derived from an EMBL/GenBank/DDBJ whole genome shotgun (WGS) entry which is preliminary data.</text>
</comment>
<protein>
    <submittedName>
        <fullName evidence="1">Uncharacterized protein</fullName>
    </submittedName>
</protein>
<dbReference type="EMBL" id="SOSA01001654">
    <property type="protein sequence ID" value="THC86995.1"/>
    <property type="molecule type" value="Genomic_DNA"/>
</dbReference>
<name>A0A4S3IXM1_9EURO</name>
<dbReference type="Proteomes" id="UP000308092">
    <property type="component" value="Unassembled WGS sequence"/>
</dbReference>
<dbReference type="AlphaFoldDB" id="A0A4S3IXM1"/>
<evidence type="ECO:0000313" key="2">
    <source>
        <dbReference type="Proteomes" id="UP000308092"/>
    </source>
</evidence>
<sequence length="38" mass="4154">MALQDKASHTRIGLESSMLHDPLSTWPTATEKASDITL</sequence>
<organism evidence="1 2">
    <name type="scientific">Aspergillus tanneri</name>
    <dbReference type="NCBI Taxonomy" id="1220188"/>
    <lineage>
        <taxon>Eukaryota</taxon>
        <taxon>Fungi</taxon>
        <taxon>Dikarya</taxon>
        <taxon>Ascomycota</taxon>
        <taxon>Pezizomycotina</taxon>
        <taxon>Eurotiomycetes</taxon>
        <taxon>Eurotiomycetidae</taxon>
        <taxon>Eurotiales</taxon>
        <taxon>Aspergillaceae</taxon>
        <taxon>Aspergillus</taxon>
        <taxon>Aspergillus subgen. Circumdati</taxon>
    </lineage>
</organism>
<keyword evidence="2" id="KW-1185">Reference proteome</keyword>
<reference evidence="1 2" key="1">
    <citation type="submission" date="2019-03" db="EMBL/GenBank/DDBJ databases">
        <title>The genome sequence of a newly discovered highly antifungal drug resistant Aspergillus species, Aspergillus tanneri NIH 1004.</title>
        <authorList>
            <person name="Mounaud S."/>
            <person name="Singh I."/>
            <person name="Joardar V."/>
            <person name="Pakala S."/>
            <person name="Pakala S."/>
            <person name="Venepally P."/>
            <person name="Hoover J."/>
            <person name="Nierman W."/>
            <person name="Chung J."/>
            <person name="Losada L."/>
        </authorList>
    </citation>
    <scope>NUCLEOTIDE SEQUENCE [LARGE SCALE GENOMIC DNA]</scope>
    <source>
        <strain evidence="1 2">NIH1004</strain>
    </source>
</reference>